<dbReference type="EMBL" id="FNCJ01000019">
    <property type="protein sequence ID" value="SDI23983.1"/>
    <property type="molecule type" value="Genomic_DNA"/>
</dbReference>
<evidence type="ECO:0000313" key="2">
    <source>
        <dbReference type="Proteomes" id="UP000199706"/>
    </source>
</evidence>
<sequence>MANELDSDAMKPGAFTISESGGLQYGSRQMSFDGDSKFYFAKGDTINDETRTGVGVFALNLQNSDVQKLKDVVAALCDKDIQTGGPETHDPAATFTVVCLEDGKAVQRSGSVRLIPESFRHRVFDVPLRLAQQAWTDGGKVIKLDFTTLSVVQNGDHYVVSVRFLNSGARWIKFKTPDQWPGTTPGGGLGVAPYSELGKMQPRDDWGFNLSGAKQINKDEFPDGSVFLKPGESIVFKFEAAPDNKIAKGEYDFSGVAFMKIEYEGYGWGLSQQVDFRPIKTHITIDRDYPSTAQEREQWEATHRAAMSSQPVKPGETFAEDGLYRAVTLISGVRYRSLQVKPFKAGDVATTENVKMPMENGNGISINGPVQWEWQATAPTPVKQYSFDMIEDTQQFCAPGSTCPRSGRWVARINAGSSSLYPEYRHDLSSLVTLRRGQPMPAIRGAGEVADWEWVGA</sequence>
<name>A0A1G8IYT5_9BURK</name>
<gene>
    <name evidence="1" type="ORF">SAMN05216466_11966</name>
</gene>
<protein>
    <submittedName>
        <fullName evidence="1">Uncharacterized protein</fullName>
    </submittedName>
</protein>
<proteinExistence type="predicted"/>
<reference evidence="1 2" key="1">
    <citation type="submission" date="2016-10" db="EMBL/GenBank/DDBJ databases">
        <authorList>
            <person name="de Groot N.N."/>
        </authorList>
    </citation>
    <scope>NUCLEOTIDE SEQUENCE [LARGE SCALE GENOMIC DNA]</scope>
    <source>
        <strain evidence="1 2">LMG 2247</strain>
    </source>
</reference>
<organism evidence="1 2">
    <name type="scientific">Paraburkholderia phenazinium</name>
    <dbReference type="NCBI Taxonomy" id="60549"/>
    <lineage>
        <taxon>Bacteria</taxon>
        <taxon>Pseudomonadati</taxon>
        <taxon>Pseudomonadota</taxon>
        <taxon>Betaproteobacteria</taxon>
        <taxon>Burkholderiales</taxon>
        <taxon>Burkholderiaceae</taxon>
        <taxon>Paraburkholderia</taxon>
    </lineage>
</organism>
<dbReference type="AlphaFoldDB" id="A0A1G8IYT5"/>
<dbReference type="Proteomes" id="UP000199706">
    <property type="component" value="Unassembled WGS sequence"/>
</dbReference>
<evidence type="ECO:0000313" key="1">
    <source>
        <dbReference type="EMBL" id="SDI23983.1"/>
    </source>
</evidence>
<accession>A0A1G8IYT5</accession>